<comment type="caution">
    <text evidence="16">The sequence shown here is derived from an EMBL/GenBank/DDBJ whole genome shotgun (WGS) entry which is preliminary data.</text>
</comment>
<dbReference type="InterPro" id="IPR011051">
    <property type="entry name" value="RmlC_Cupin_sf"/>
</dbReference>
<keyword evidence="6 11" id="KW-0862">Zinc</keyword>
<dbReference type="EMBL" id="CADEPM010000003">
    <property type="protein sequence ID" value="CAB3401509.1"/>
    <property type="molecule type" value="Genomic_DNA"/>
</dbReference>
<dbReference type="NCBIfam" id="TIGR00218">
    <property type="entry name" value="manA"/>
    <property type="match status" value="1"/>
</dbReference>
<dbReference type="Gene3D" id="2.60.120.10">
    <property type="entry name" value="Jelly Rolls"/>
    <property type="match status" value="2"/>
</dbReference>
<sequence length="415" mass="46109">MLLKLQCKVNNYAWGVKGDQSMAGNLAYAGKHIDNIDKSKPYAEFWVGTHPNGPSVVIDLKKSLEQVILENKSLIGKHEAEKLGFLFKVLSVAGPLSIQIHPTKEQALFLHTKDPKNYPDDNHKPEIAIALSDFELLSGFRQHSQISEFLKLYSEVQELLTDAEREYIDRLGSYGDSSAAALKIIFSKIWRSSKEDLEAVVGKLAHRIQAQVNKSPLDEIIVYLYSLYPGDVGVLAPIFLNYFKLQPGEATFLEPNMPHAYLKGDCVECMACGDNTIRAGLTPKYIDVESLVEMLNYNETLLPKYVPNQLDDGSKLFTPKGIDEFWVQEVKTSGKTLRLPYADASSVLTVLEGSATVRIGDETTEVSRGTVLFIGASTNADKPHIEASQDFLAFRAFSPSPKALQDLSNHSLRID</sequence>
<evidence type="ECO:0000256" key="8">
    <source>
        <dbReference type="ARBA" id="ARBA00029741"/>
    </source>
</evidence>
<evidence type="ECO:0000256" key="5">
    <source>
        <dbReference type="ARBA" id="ARBA00022723"/>
    </source>
</evidence>
<proteinExistence type="inferred from homology"/>
<name>A0A8S1ECW4_9PELO</name>
<organism evidence="16 17">
    <name type="scientific">Caenorhabditis bovis</name>
    <dbReference type="NCBI Taxonomy" id="2654633"/>
    <lineage>
        <taxon>Eukaryota</taxon>
        <taxon>Metazoa</taxon>
        <taxon>Ecdysozoa</taxon>
        <taxon>Nematoda</taxon>
        <taxon>Chromadorea</taxon>
        <taxon>Rhabditida</taxon>
        <taxon>Rhabditina</taxon>
        <taxon>Rhabditomorpha</taxon>
        <taxon>Rhabditoidea</taxon>
        <taxon>Rhabditidae</taxon>
        <taxon>Peloderinae</taxon>
        <taxon>Caenorhabditis</taxon>
    </lineage>
</organism>
<comment type="similarity">
    <text evidence="3 12">Belongs to the mannose-6-phosphate isomerase type 1 family.</text>
</comment>
<evidence type="ECO:0000256" key="7">
    <source>
        <dbReference type="ARBA" id="ARBA00023235"/>
    </source>
</evidence>
<feature type="binding site" evidence="11">
    <location>
        <position position="126"/>
    </location>
    <ligand>
        <name>Zn(2+)</name>
        <dbReference type="ChEBI" id="CHEBI:29105"/>
    </ligand>
</feature>
<feature type="active site" evidence="10">
    <location>
        <position position="278"/>
    </location>
</feature>
<dbReference type="SUPFAM" id="SSF51182">
    <property type="entry name" value="RmlC-like cupins"/>
    <property type="match status" value="1"/>
</dbReference>
<evidence type="ECO:0000256" key="3">
    <source>
        <dbReference type="ARBA" id="ARBA00010772"/>
    </source>
</evidence>
<feature type="binding site" evidence="11">
    <location>
        <position position="101"/>
    </location>
    <ligand>
        <name>Zn(2+)</name>
        <dbReference type="ChEBI" id="CHEBI:29105"/>
    </ligand>
</feature>
<feature type="binding site" evidence="11">
    <location>
        <position position="259"/>
    </location>
    <ligand>
        <name>Zn(2+)</name>
        <dbReference type="ChEBI" id="CHEBI:29105"/>
    </ligand>
</feature>
<dbReference type="PRINTS" id="PR00714">
    <property type="entry name" value="MAN6PISMRASE"/>
</dbReference>
<evidence type="ECO:0000256" key="6">
    <source>
        <dbReference type="ARBA" id="ARBA00022833"/>
    </source>
</evidence>
<feature type="domain" description="Phosphomannose isomerase type I C-terminal" evidence="13">
    <location>
        <begin position="314"/>
        <end position="361"/>
    </location>
</feature>
<dbReference type="InterPro" id="IPR046456">
    <property type="entry name" value="PMI_typeI_C"/>
</dbReference>
<protein>
    <recommendedName>
        <fullName evidence="4">mannose-6-phosphate isomerase</fullName>
        <ecNumber evidence="4">5.3.1.8</ecNumber>
    </recommendedName>
    <alternativeName>
        <fullName evidence="8">Phosphohexomutase</fullName>
    </alternativeName>
    <alternativeName>
        <fullName evidence="9">Phosphomannose isomerase</fullName>
    </alternativeName>
</protein>
<dbReference type="InterPro" id="IPR018050">
    <property type="entry name" value="Pmannose_isomerase-type1_CS"/>
</dbReference>
<dbReference type="GO" id="GO:0008270">
    <property type="term" value="F:zinc ion binding"/>
    <property type="evidence" value="ECO:0007669"/>
    <property type="project" value="InterPro"/>
</dbReference>
<dbReference type="GO" id="GO:0004476">
    <property type="term" value="F:mannose-6-phosphate isomerase activity"/>
    <property type="evidence" value="ECO:0007669"/>
    <property type="project" value="UniProtKB-EC"/>
</dbReference>
<evidence type="ECO:0000256" key="10">
    <source>
        <dbReference type="PIRSR" id="PIRSR001480-1"/>
    </source>
</evidence>
<dbReference type="PANTHER" id="PTHR10309:SF0">
    <property type="entry name" value="MANNOSE-6-PHOSPHATE ISOMERASE"/>
    <property type="match status" value="1"/>
</dbReference>
<dbReference type="Pfam" id="PF20511">
    <property type="entry name" value="PMI_typeI_cat"/>
    <property type="match status" value="1"/>
</dbReference>
<evidence type="ECO:0000259" key="14">
    <source>
        <dbReference type="Pfam" id="PF20511"/>
    </source>
</evidence>
<evidence type="ECO:0000256" key="1">
    <source>
        <dbReference type="ARBA" id="ARBA00000757"/>
    </source>
</evidence>
<evidence type="ECO:0000256" key="4">
    <source>
        <dbReference type="ARBA" id="ARBA00011956"/>
    </source>
</evidence>
<evidence type="ECO:0000256" key="9">
    <source>
        <dbReference type="ARBA" id="ARBA00030762"/>
    </source>
</evidence>
<dbReference type="PANTHER" id="PTHR10309">
    <property type="entry name" value="MANNOSE-6-PHOSPHATE ISOMERASE"/>
    <property type="match status" value="1"/>
</dbReference>
<dbReference type="InterPro" id="IPR016305">
    <property type="entry name" value="Mannose-6-P_Isomerase"/>
</dbReference>
<comment type="catalytic activity">
    <reaction evidence="1">
        <text>D-mannose 6-phosphate = D-fructose 6-phosphate</text>
        <dbReference type="Rhea" id="RHEA:12356"/>
        <dbReference type="ChEBI" id="CHEBI:58735"/>
        <dbReference type="ChEBI" id="CHEBI:61527"/>
        <dbReference type="EC" id="5.3.1.8"/>
    </reaction>
</comment>
<keyword evidence="17" id="KW-1185">Reference proteome</keyword>
<comment type="cofactor">
    <cofactor evidence="11">
        <name>Zn(2+)</name>
        <dbReference type="ChEBI" id="CHEBI:29105"/>
    </cofactor>
    <text evidence="11">Binds 1 zinc ion per subunit.</text>
</comment>
<keyword evidence="7" id="KW-0413">Isomerase</keyword>
<dbReference type="EC" id="5.3.1.8" evidence="4"/>
<evidence type="ECO:0000259" key="15">
    <source>
        <dbReference type="Pfam" id="PF20512"/>
    </source>
</evidence>
<feature type="binding site" evidence="11">
    <location>
        <position position="99"/>
    </location>
    <ligand>
        <name>Zn(2+)</name>
        <dbReference type="ChEBI" id="CHEBI:29105"/>
    </ligand>
</feature>
<evidence type="ECO:0000256" key="2">
    <source>
        <dbReference type="ARBA" id="ARBA00004666"/>
    </source>
</evidence>
<dbReference type="PIRSF" id="PIRSF001480">
    <property type="entry name" value="Mannose-6-phosphate_isomerase"/>
    <property type="match status" value="1"/>
</dbReference>
<dbReference type="Pfam" id="PF01238">
    <property type="entry name" value="PMI_typeI_C"/>
    <property type="match status" value="1"/>
</dbReference>
<dbReference type="InterPro" id="IPR014710">
    <property type="entry name" value="RmlC-like_jellyroll"/>
</dbReference>
<gene>
    <name evidence="16" type="ORF">CBOVIS_LOCUS4250</name>
</gene>
<dbReference type="GO" id="GO:0009298">
    <property type="term" value="P:GDP-mannose biosynthetic process"/>
    <property type="evidence" value="ECO:0007669"/>
    <property type="project" value="InterPro"/>
</dbReference>
<feature type="domain" description="Phosphomannose isomerase type I catalytic" evidence="14">
    <location>
        <begin position="2"/>
        <end position="143"/>
    </location>
</feature>
<dbReference type="InterPro" id="IPR046457">
    <property type="entry name" value="PMI_typeI_cat"/>
</dbReference>
<evidence type="ECO:0000256" key="12">
    <source>
        <dbReference type="RuleBase" id="RU004189"/>
    </source>
</evidence>
<evidence type="ECO:0000259" key="13">
    <source>
        <dbReference type="Pfam" id="PF01238"/>
    </source>
</evidence>
<dbReference type="AlphaFoldDB" id="A0A8S1ECW4"/>
<dbReference type="PROSITE" id="PS00965">
    <property type="entry name" value="PMI_I_1"/>
    <property type="match status" value="1"/>
</dbReference>
<dbReference type="Gene3D" id="1.10.441.10">
    <property type="entry name" value="Phosphomannose Isomerase, domain 2"/>
    <property type="match status" value="1"/>
</dbReference>
<dbReference type="GO" id="GO:0005975">
    <property type="term" value="P:carbohydrate metabolic process"/>
    <property type="evidence" value="ECO:0007669"/>
    <property type="project" value="InterPro"/>
</dbReference>
<reference evidence="16 17" key="1">
    <citation type="submission" date="2020-04" db="EMBL/GenBank/DDBJ databases">
        <authorList>
            <person name="Laetsch R D."/>
            <person name="Stevens L."/>
            <person name="Kumar S."/>
            <person name="Blaxter L. M."/>
        </authorList>
    </citation>
    <scope>NUCLEOTIDE SEQUENCE [LARGE SCALE GENOMIC DNA]</scope>
</reference>
<dbReference type="OrthoDB" id="6605218at2759"/>
<dbReference type="InterPro" id="IPR046458">
    <property type="entry name" value="PMI_typeI_hel"/>
</dbReference>
<feature type="domain" description="Phosphomannose isomerase type I helical insertion" evidence="15">
    <location>
        <begin position="159"/>
        <end position="240"/>
    </location>
</feature>
<accession>A0A8S1ECW4</accession>
<evidence type="ECO:0000313" key="16">
    <source>
        <dbReference type="EMBL" id="CAB3401509.1"/>
    </source>
</evidence>
<dbReference type="Pfam" id="PF20512">
    <property type="entry name" value="PMI_typeI_hel"/>
    <property type="match status" value="1"/>
</dbReference>
<dbReference type="Proteomes" id="UP000494206">
    <property type="component" value="Unassembled WGS sequence"/>
</dbReference>
<dbReference type="GO" id="GO:0005829">
    <property type="term" value="C:cytosol"/>
    <property type="evidence" value="ECO:0007669"/>
    <property type="project" value="TreeGrafter"/>
</dbReference>
<keyword evidence="5 11" id="KW-0479">Metal-binding</keyword>
<dbReference type="InterPro" id="IPR001250">
    <property type="entry name" value="Man6P_Isoase-1"/>
</dbReference>
<evidence type="ECO:0000256" key="11">
    <source>
        <dbReference type="PIRSR" id="PIRSR001480-2"/>
    </source>
</evidence>
<dbReference type="CDD" id="cd07011">
    <property type="entry name" value="cupin_PMI_type_I_N"/>
    <property type="match status" value="1"/>
</dbReference>
<evidence type="ECO:0000313" key="17">
    <source>
        <dbReference type="Proteomes" id="UP000494206"/>
    </source>
</evidence>
<comment type="pathway">
    <text evidence="2">Nucleotide-sugar biosynthesis; GDP-alpha-D-mannose biosynthesis; alpha-D-mannose 1-phosphate from D-fructose 6-phosphate: step 1/2.</text>
</comment>